<proteinExistence type="predicted"/>
<protein>
    <recommendedName>
        <fullName evidence="3">Tetratricopeptide repeat-containing protein</fullName>
    </recommendedName>
</protein>
<gene>
    <name evidence="1" type="ORF">P9989_16020</name>
</gene>
<dbReference type="InterPro" id="IPR011990">
    <property type="entry name" value="TPR-like_helical_dom_sf"/>
</dbReference>
<dbReference type="EMBL" id="CP121671">
    <property type="protein sequence ID" value="WFT73863.1"/>
    <property type="molecule type" value="Genomic_DNA"/>
</dbReference>
<dbReference type="Proteomes" id="UP001221597">
    <property type="component" value="Chromosome"/>
</dbReference>
<reference evidence="1 2" key="1">
    <citation type="submission" date="2023-04" db="EMBL/GenBank/DDBJ databases">
        <title>Genome sequence of Halobacillus naozhouensis KACC 21980.</title>
        <authorList>
            <person name="Kim S."/>
            <person name="Heo J."/>
            <person name="Kwon S.-W."/>
        </authorList>
    </citation>
    <scope>NUCLEOTIDE SEQUENCE [LARGE SCALE GENOMIC DNA]</scope>
    <source>
        <strain evidence="1 2">KCTC 13234</strain>
    </source>
</reference>
<evidence type="ECO:0000313" key="2">
    <source>
        <dbReference type="Proteomes" id="UP001221597"/>
    </source>
</evidence>
<name>A0ABY8IUQ6_9BACI</name>
<dbReference type="Gene3D" id="1.25.40.10">
    <property type="entry name" value="Tetratricopeptide repeat domain"/>
    <property type="match status" value="1"/>
</dbReference>
<dbReference type="RefSeq" id="WP_283075870.1">
    <property type="nucleotide sequence ID" value="NZ_CP121671.1"/>
</dbReference>
<keyword evidence="2" id="KW-1185">Reference proteome</keyword>
<sequence length="359" mass="42414">MVAQVHTVDLFSELTIALRNYNQEESTQLLAELEREFPDSSLPENNSDLCAKYILIARYHIQYGDIQAAYTKLLLARNQSYKFNEGLHYMYAYVSALYEVNKKNYPKALKWYTQAEKYLYHNKDPLETADFYYRKATLHYFMEGAIESMLCLEQAIRIYKDDSCFHSSKIAHCELIQGLNYIDLKNYDLAEEFFHLSLSHKGNDIEFETSIYHNLAHLYSKKNLPKTSLRYIEKSLEREDSHPDLSMAYFLLTKELLKISNRKKGKELCERGLVHSKEANDLIHFHLYTILKELYLAKNAEERSLNCAISFLQKNNKWITIEDFSDEIASYYYDRDEFELASKYFNISLQAKNLRYGRC</sequence>
<dbReference type="SUPFAM" id="SSF48452">
    <property type="entry name" value="TPR-like"/>
    <property type="match status" value="1"/>
</dbReference>
<evidence type="ECO:0000313" key="1">
    <source>
        <dbReference type="EMBL" id="WFT73863.1"/>
    </source>
</evidence>
<organism evidence="1 2">
    <name type="scientific">Halobacillus naozhouensis</name>
    <dbReference type="NCBI Taxonomy" id="554880"/>
    <lineage>
        <taxon>Bacteria</taxon>
        <taxon>Bacillati</taxon>
        <taxon>Bacillota</taxon>
        <taxon>Bacilli</taxon>
        <taxon>Bacillales</taxon>
        <taxon>Bacillaceae</taxon>
        <taxon>Halobacillus</taxon>
    </lineage>
</organism>
<evidence type="ECO:0008006" key="3">
    <source>
        <dbReference type="Google" id="ProtNLM"/>
    </source>
</evidence>
<dbReference type="InterPro" id="IPR019734">
    <property type="entry name" value="TPR_rpt"/>
</dbReference>
<dbReference type="SMART" id="SM00028">
    <property type="entry name" value="TPR"/>
    <property type="match status" value="3"/>
</dbReference>
<accession>A0ABY8IUQ6</accession>